<reference evidence="2 3" key="1">
    <citation type="journal article" date="2016" name="Nat. Commun.">
        <title>Extremotolerant tardigrade genome and improved radiotolerance of human cultured cells by tardigrade-unique protein.</title>
        <authorList>
            <person name="Hashimoto T."/>
            <person name="Horikawa D.D."/>
            <person name="Saito Y."/>
            <person name="Kuwahara H."/>
            <person name="Kozuka-Hata H."/>
            <person name="Shin-I T."/>
            <person name="Minakuchi Y."/>
            <person name="Ohishi K."/>
            <person name="Motoyama A."/>
            <person name="Aizu T."/>
            <person name="Enomoto A."/>
            <person name="Kondo K."/>
            <person name="Tanaka S."/>
            <person name="Hara Y."/>
            <person name="Koshikawa S."/>
            <person name="Sagara H."/>
            <person name="Miura T."/>
            <person name="Yokobori S."/>
            <person name="Miyagawa K."/>
            <person name="Suzuki Y."/>
            <person name="Kubo T."/>
            <person name="Oyama M."/>
            <person name="Kohara Y."/>
            <person name="Fujiyama A."/>
            <person name="Arakawa K."/>
            <person name="Katayama T."/>
            <person name="Toyoda A."/>
            <person name="Kunieda T."/>
        </authorList>
    </citation>
    <scope>NUCLEOTIDE SEQUENCE [LARGE SCALE GENOMIC DNA]</scope>
    <source>
        <strain evidence="2 3">YOKOZUNA-1</strain>
    </source>
</reference>
<evidence type="ECO:0000313" key="3">
    <source>
        <dbReference type="Proteomes" id="UP000186922"/>
    </source>
</evidence>
<proteinExistence type="predicted"/>
<feature type="region of interest" description="Disordered" evidence="1">
    <location>
        <begin position="1"/>
        <end position="47"/>
    </location>
</feature>
<dbReference type="Proteomes" id="UP000186922">
    <property type="component" value="Unassembled WGS sequence"/>
</dbReference>
<accession>A0A1D1VEN8</accession>
<sequence>MDLGVKPEVKTPPKPEKKKTDDDEEEEEEPNLFNMTDAERRKSLRTDADDKAYQDFLKSCGEKHEVN</sequence>
<comment type="caution">
    <text evidence="2">The sequence shown here is derived from an EMBL/GenBank/DDBJ whole genome shotgun (WGS) entry which is preliminary data.</text>
</comment>
<dbReference type="AlphaFoldDB" id="A0A1D1VEN8"/>
<feature type="compositionally biased region" description="Basic and acidic residues" evidence="1">
    <location>
        <begin position="1"/>
        <end position="21"/>
    </location>
</feature>
<gene>
    <name evidence="2" type="primary">RvY_11007</name>
    <name evidence="2" type="synonym">RvY_11007.3</name>
    <name evidence="2" type="ORF">RvY_11007-3</name>
</gene>
<evidence type="ECO:0000256" key="1">
    <source>
        <dbReference type="SAM" id="MobiDB-lite"/>
    </source>
</evidence>
<name>A0A1D1VEN8_RAMVA</name>
<feature type="compositionally biased region" description="Basic and acidic residues" evidence="1">
    <location>
        <begin position="37"/>
        <end position="47"/>
    </location>
</feature>
<organism evidence="2 3">
    <name type="scientific">Ramazzottius varieornatus</name>
    <name type="common">Water bear</name>
    <name type="synonym">Tardigrade</name>
    <dbReference type="NCBI Taxonomy" id="947166"/>
    <lineage>
        <taxon>Eukaryota</taxon>
        <taxon>Metazoa</taxon>
        <taxon>Ecdysozoa</taxon>
        <taxon>Tardigrada</taxon>
        <taxon>Eutardigrada</taxon>
        <taxon>Parachela</taxon>
        <taxon>Hypsibioidea</taxon>
        <taxon>Ramazzottiidae</taxon>
        <taxon>Ramazzottius</taxon>
    </lineage>
</organism>
<keyword evidence="3" id="KW-1185">Reference proteome</keyword>
<evidence type="ECO:0000313" key="2">
    <source>
        <dbReference type="EMBL" id="GAV00115.1"/>
    </source>
</evidence>
<dbReference type="EMBL" id="BDGG01000005">
    <property type="protein sequence ID" value="GAV00115.1"/>
    <property type="molecule type" value="Genomic_DNA"/>
</dbReference>
<protein>
    <submittedName>
        <fullName evidence="2">Uncharacterized protein</fullName>
    </submittedName>
</protein>